<accession>A0A8X6M022</accession>
<evidence type="ECO:0000313" key="2">
    <source>
        <dbReference type="Proteomes" id="UP000887116"/>
    </source>
</evidence>
<reference evidence="1" key="1">
    <citation type="submission" date="2020-07" db="EMBL/GenBank/DDBJ databases">
        <title>Multicomponent nature underlies the extraordinary mechanical properties of spider dragline silk.</title>
        <authorList>
            <person name="Kono N."/>
            <person name="Nakamura H."/>
            <person name="Mori M."/>
            <person name="Yoshida Y."/>
            <person name="Ohtoshi R."/>
            <person name="Malay A.D."/>
            <person name="Moran D.A.P."/>
            <person name="Tomita M."/>
            <person name="Numata K."/>
            <person name="Arakawa K."/>
        </authorList>
    </citation>
    <scope>NUCLEOTIDE SEQUENCE</scope>
</reference>
<sequence>MPAKCFLRRSAAIPQGRKKLSKGIAVIVPANGREKIANRINLSHADIAKLIEASDSEEASEYEKLMKLRLNVLTTILMPIINK</sequence>
<dbReference type="EMBL" id="BMAO01028945">
    <property type="protein sequence ID" value="GFR28285.1"/>
    <property type="molecule type" value="Genomic_DNA"/>
</dbReference>
<dbReference type="AlphaFoldDB" id="A0A8X6M022"/>
<proteinExistence type="predicted"/>
<name>A0A8X6M022_TRICU</name>
<keyword evidence="2" id="KW-1185">Reference proteome</keyword>
<protein>
    <submittedName>
        <fullName evidence="1">Uncharacterized protein</fullName>
    </submittedName>
</protein>
<dbReference type="Proteomes" id="UP000887116">
    <property type="component" value="Unassembled WGS sequence"/>
</dbReference>
<evidence type="ECO:0000313" key="1">
    <source>
        <dbReference type="EMBL" id="GFR28285.1"/>
    </source>
</evidence>
<comment type="caution">
    <text evidence="1">The sequence shown here is derived from an EMBL/GenBank/DDBJ whole genome shotgun (WGS) entry which is preliminary data.</text>
</comment>
<gene>
    <name evidence="1" type="ORF">TNCT_543331</name>
</gene>
<organism evidence="1 2">
    <name type="scientific">Trichonephila clavata</name>
    <name type="common">Joro spider</name>
    <name type="synonym">Nephila clavata</name>
    <dbReference type="NCBI Taxonomy" id="2740835"/>
    <lineage>
        <taxon>Eukaryota</taxon>
        <taxon>Metazoa</taxon>
        <taxon>Ecdysozoa</taxon>
        <taxon>Arthropoda</taxon>
        <taxon>Chelicerata</taxon>
        <taxon>Arachnida</taxon>
        <taxon>Araneae</taxon>
        <taxon>Araneomorphae</taxon>
        <taxon>Entelegynae</taxon>
        <taxon>Araneoidea</taxon>
        <taxon>Nephilidae</taxon>
        <taxon>Trichonephila</taxon>
    </lineage>
</organism>